<proteinExistence type="predicted"/>
<reference evidence="2 3" key="3">
    <citation type="submission" date="2019-03" db="EMBL/GenBank/DDBJ databases">
        <title>Genomic Encyclopedia of Type Strains, Phase IV (KMG-IV): sequencing the most valuable type-strain genomes for metagenomic binning, comparative biology and taxonomic classification.</title>
        <authorList>
            <person name="Goeker M."/>
        </authorList>
    </citation>
    <scope>NUCLEOTIDE SEQUENCE [LARGE SCALE GENOMIC DNA]</scope>
    <source>
        <strain evidence="2 3">DSM 103236</strain>
    </source>
</reference>
<dbReference type="AlphaFoldDB" id="A0A4R2H481"/>
<dbReference type="EMBL" id="SLWO01000009">
    <property type="protein sequence ID" value="TCO19963.1"/>
    <property type="molecule type" value="Genomic_DNA"/>
</dbReference>
<sequence>MHQLETVSGAIFKASARSLFVFPFSVNNQDEITDPISVLHDFFISSRLPGHLRLLKQWRNDAAFASEAHKNGDASSLLYHYELIIKLIEAAWLLKGKKFGQIKINSEDEIDIAKWHIKLERKNLEDYPGNLSIREIIRPASVIKKIFRIHKPEGYRKILNIWLHDALSNSFMEEGLTKTEVIIVYEQLVKLFEAMWLISQRIIARA</sequence>
<reference evidence="1" key="4">
    <citation type="submission" date="2024-05" db="EMBL/GenBank/DDBJ databases">
        <authorList>
            <person name="Sun Q."/>
            <person name="Zhou Y."/>
        </authorList>
    </citation>
    <scope>NUCLEOTIDE SEQUENCE</scope>
    <source>
        <strain evidence="1">CGMCC 1.15644</strain>
    </source>
</reference>
<evidence type="ECO:0000313" key="4">
    <source>
        <dbReference type="Proteomes" id="UP000622648"/>
    </source>
</evidence>
<reference evidence="1" key="1">
    <citation type="journal article" date="2014" name="Int. J. Syst. Evol. Microbiol.">
        <title>Complete genome of a new Firmicutes species belonging to the dominant human colonic microbiota ('Ruminococcus bicirculans') reveals two chromosomes and a selective capacity to utilize plant glucans.</title>
        <authorList>
            <consortium name="NISC Comparative Sequencing Program"/>
            <person name="Wegmann U."/>
            <person name="Louis P."/>
            <person name="Goesmann A."/>
            <person name="Henrissat B."/>
            <person name="Duncan S.H."/>
            <person name="Flint H.J."/>
        </authorList>
    </citation>
    <scope>NUCLEOTIDE SEQUENCE</scope>
    <source>
        <strain evidence="1">CGMCC 1.15644</strain>
    </source>
</reference>
<dbReference type="EMBL" id="BMJO01000002">
    <property type="protein sequence ID" value="GGE50115.1"/>
    <property type="molecule type" value="Genomic_DNA"/>
</dbReference>
<protein>
    <submittedName>
        <fullName evidence="2">Uncharacterized protein</fullName>
    </submittedName>
</protein>
<keyword evidence="4" id="KW-1185">Reference proteome</keyword>
<dbReference type="RefSeq" id="WP_229676756.1">
    <property type="nucleotide sequence ID" value="NZ_BMJO01000002.1"/>
</dbReference>
<dbReference type="Proteomes" id="UP000295684">
    <property type="component" value="Unassembled WGS sequence"/>
</dbReference>
<gene>
    <name evidence="2" type="ORF">EV200_109147</name>
    <name evidence="1" type="ORF">GCM10011413_15440</name>
</gene>
<evidence type="ECO:0000313" key="3">
    <source>
        <dbReference type="Proteomes" id="UP000295684"/>
    </source>
</evidence>
<evidence type="ECO:0000313" key="2">
    <source>
        <dbReference type="EMBL" id="TCO19963.1"/>
    </source>
</evidence>
<name>A0A4R2H481_9SPHI</name>
<organism evidence="2 3">
    <name type="scientific">Pedobacter psychrotolerans</name>
    <dbReference type="NCBI Taxonomy" id="1843235"/>
    <lineage>
        <taxon>Bacteria</taxon>
        <taxon>Pseudomonadati</taxon>
        <taxon>Bacteroidota</taxon>
        <taxon>Sphingobacteriia</taxon>
        <taxon>Sphingobacteriales</taxon>
        <taxon>Sphingobacteriaceae</taxon>
        <taxon>Pedobacter</taxon>
    </lineage>
</organism>
<dbReference type="Proteomes" id="UP000622648">
    <property type="component" value="Unassembled WGS sequence"/>
</dbReference>
<comment type="caution">
    <text evidence="2">The sequence shown here is derived from an EMBL/GenBank/DDBJ whole genome shotgun (WGS) entry which is preliminary data.</text>
</comment>
<reference evidence="4" key="2">
    <citation type="journal article" date="2019" name="Int. J. Syst. Evol. Microbiol.">
        <title>The Global Catalogue of Microorganisms (GCM) 10K type strain sequencing project: providing services to taxonomists for standard genome sequencing and annotation.</title>
        <authorList>
            <consortium name="The Broad Institute Genomics Platform"/>
            <consortium name="The Broad Institute Genome Sequencing Center for Infectious Disease"/>
            <person name="Wu L."/>
            <person name="Ma J."/>
        </authorList>
    </citation>
    <scope>NUCLEOTIDE SEQUENCE [LARGE SCALE GENOMIC DNA]</scope>
    <source>
        <strain evidence="4">CGMCC 1.15644</strain>
    </source>
</reference>
<evidence type="ECO:0000313" key="1">
    <source>
        <dbReference type="EMBL" id="GGE50115.1"/>
    </source>
</evidence>
<accession>A0A4R2H481</accession>